<dbReference type="Gene3D" id="3.20.20.370">
    <property type="entry name" value="Glycoside hydrolase/deacetylase"/>
    <property type="match status" value="1"/>
</dbReference>
<accession>A0A2N5GNI1</accession>
<keyword evidence="1" id="KW-0732">Signal</keyword>
<dbReference type="Proteomes" id="UP000234951">
    <property type="component" value="Unassembled WGS sequence"/>
</dbReference>
<dbReference type="InterPro" id="IPR002509">
    <property type="entry name" value="NODB_dom"/>
</dbReference>
<reference evidence="4 6" key="2">
    <citation type="submission" date="2017-12" db="EMBL/GenBank/DDBJ databases">
        <title>Comparative Functional Genomics of Dry Heat Resistant strains isolated from the Viking Spacecraft.</title>
        <authorList>
            <person name="Seuylemezian A."/>
            <person name="Cooper K."/>
            <person name="Vaishampayan P."/>
        </authorList>
    </citation>
    <scope>NUCLEOTIDE SEQUENCE [LARGE SCALE GENOMIC DNA]</scope>
    <source>
        <strain evidence="4 6">ATCC 29669</strain>
    </source>
</reference>
<organism evidence="3 5">
    <name type="scientific">Bacillus canaveralius</name>
    <dbReference type="NCBI Taxonomy" id="1403243"/>
    <lineage>
        <taxon>Bacteria</taxon>
        <taxon>Bacillati</taxon>
        <taxon>Bacillota</taxon>
        <taxon>Bacilli</taxon>
        <taxon>Bacillales</taxon>
        <taxon>Bacillaceae</taxon>
        <taxon>Bacillus</taxon>
    </lineage>
</organism>
<reference evidence="3 5" key="1">
    <citation type="submission" date="2017-11" db="EMBL/GenBank/DDBJ databases">
        <title>Comparitive Functional Genomics of Dry Heat Resistant strains isolated from the Viking Spacecraft.</title>
        <authorList>
            <person name="Seuylemezian A."/>
            <person name="Cooper K."/>
            <person name="Vaishampayan P."/>
        </authorList>
    </citation>
    <scope>NUCLEOTIDE SEQUENCE [LARGE SCALE GENOMIC DNA]</scope>
    <source>
        <strain evidence="3 5">M4.6</strain>
    </source>
</reference>
<feature type="domain" description="NodB homology" evidence="2">
    <location>
        <begin position="87"/>
        <end position="267"/>
    </location>
</feature>
<dbReference type="EMBL" id="PGVD01000033">
    <property type="protein sequence ID" value="PLR96301.1"/>
    <property type="molecule type" value="Genomic_DNA"/>
</dbReference>
<protein>
    <submittedName>
        <fullName evidence="3">Polysaccharide deacetylase</fullName>
    </submittedName>
</protein>
<dbReference type="PANTHER" id="PTHR10587">
    <property type="entry name" value="GLYCOSYL TRANSFERASE-RELATED"/>
    <property type="match status" value="1"/>
</dbReference>
<evidence type="ECO:0000313" key="3">
    <source>
        <dbReference type="EMBL" id="PLR84053.1"/>
    </source>
</evidence>
<dbReference type="SUPFAM" id="SSF88713">
    <property type="entry name" value="Glycoside hydrolase/deacetylase"/>
    <property type="match status" value="1"/>
</dbReference>
<dbReference type="EMBL" id="PGVA01000014">
    <property type="protein sequence ID" value="PLR84053.1"/>
    <property type="molecule type" value="Genomic_DNA"/>
</dbReference>
<gene>
    <name evidence="3" type="ORF">CU635_07040</name>
    <name evidence="4" type="ORF">CVD25_12965</name>
</gene>
<evidence type="ECO:0000256" key="1">
    <source>
        <dbReference type="SAM" id="SignalP"/>
    </source>
</evidence>
<dbReference type="Pfam" id="PF01522">
    <property type="entry name" value="Polysacc_deac_1"/>
    <property type="match status" value="1"/>
</dbReference>
<evidence type="ECO:0000259" key="2">
    <source>
        <dbReference type="PROSITE" id="PS51677"/>
    </source>
</evidence>
<feature type="chain" id="PRO_5039588444" evidence="1">
    <location>
        <begin position="21"/>
        <end position="275"/>
    </location>
</feature>
<dbReference type="RefSeq" id="WP_101576461.1">
    <property type="nucleotide sequence ID" value="NZ_PGVA01000014.1"/>
</dbReference>
<evidence type="ECO:0000313" key="5">
    <source>
        <dbReference type="Proteomes" id="UP000234951"/>
    </source>
</evidence>
<dbReference type="GO" id="GO:0005975">
    <property type="term" value="P:carbohydrate metabolic process"/>
    <property type="evidence" value="ECO:0007669"/>
    <property type="project" value="InterPro"/>
</dbReference>
<dbReference type="OrthoDB" id="9806342at2"/>
<dbReference type="PROSITE" id="PS51677">
    <property type="entry name" value="NODB"/>
    <property type="match status" value="1"/>
</dbReference>
<dbReference type="GO" id="GO:0016810">
    <property type="term" value="F:hydrolase activity, acting on carbon-nitrogen (but not peptide) bonds"/>
    <property type="evidence" value="ECO:0007669"/>
    <property type="project" value="InterPro"/>
</dbReference>
<dbReference type="InterPro" id="IPR011330">
    <property type="entry name" value="Glyco_hydro/deAcase_b/a-brl"/>
</dbReference>
<comment type="caution">
    <text evidence="3">The sequence shown here is derived from an EMBL/GenBank/DDBJ whole genome shotgun (WGS) entry which is preliminary data.</text>
</comment>
<name>A0A2N5GNI1_9BACI</name>
<dbReference type="AlphaFoldDB" id="A0A2N5GNI1"/>
<keyword evidence="6" id="KW-1185">Reference proteome</keyword>
<evidence type="ECO:0000313" key="4">
    <source>
        <dbReference type="EMBL" id="PLR96301.1"/>
    </source>
</evidence>
<feature type="signal peptide" evidence="1">
    <location>
        <begin position="1"/>
        <end position="20"/>
    </location>
</feature>
<evidence type="ECO:0000313" key="6">
    <source>
        <dbReference type="Proteomes" id="UP000235114"/>
    </source>
</evidence>
<dbReference type="PROSITE" id="PS51257">
    <property type="entry name" value="PROKAR_LIPOPROTEIN"/>
    <property type="match status" value="1"/>
</dbReference>
<dbReference type="CDD" id="cd10917">
    <property type="entry name" value="CE4_NodB_like_6s_7s"/>
    <property type="match status" value="1"/>
</dbReference>
<sequence length="275" mass="31081">MNKLAAILLFIIFATTACQTNDEQTSTDKPVETALSPTEKLIQNNEPQPAVATNVEVDQNSVPENVPHYKVNESNWSLETTGNPTQPAVLMTIDDAPDQYALEMARKLARLNVKAIFFVNGHFLNTPEKEEQLREIHRLGFQIGNHTNTHRKLNELSEQEQYEEIVSLNNKIEGVIGERPKFFRAPFGGNTDYSKKIVDEQNMVLMNWSYGFDWEADYRTADSLADVMVNTPLLADGANLLMHDRQWTNEALENIVTGLQQKGYSIIDPATIETQ</sequence>
<proteinExistence type="predicted"/>
<dbReference type="Proteomes" id="UP000235114">
    <property type="component" value="Unassembled WGS sequence"/>
</dbReference>
<dbReference type="InterPro" id="IPR050248">
    <property type="entry name" value="Polysacc_deacetylase_ArnD"/>
</dbReference>